<comment type="similarity">
    <text evidence="1">Belongs to the complex I 24 kDa subunit family.</text>
</comment>
<dbReference type="Gene3D" id="3.40.30.10">
    <property type="entry name" value="Glutaredoxin"/>
    <property type="match status" value="1"/>
</dbReference>
<dbReference type="CDD" id="cd03064">
    <property type="entry name" value="TRX_Fd_NuoE"/>
    <property type="match status" value="1"/>
</dbReference>
<dbReference type="PIRSF" id="PIRSF000216">
    <property type="entry name" value="NADH_DH_24kDa"/>
    <property type="match status" value="1"/>
</dbReference>
<comment type="caution">
    <text evidence="8">The sequence shown here is derived from an EMBL/GenBank/DDBJ whole genome shotgun (WGS) entry which is preliminary data.</text>
</comment>
<dbReference type="InterPro" id="IPR036249">
    <property type="entry name" value="Thioredoxin-like_sf"/>
</dbReference>
<evidence type="ECO:0000256" key="3">
    <source>
        <dbReference type="ARBA" id="ARBA00022723"/>
    </source>
</evidence>
<dbReference type="Pfam" id="PF01257">
    <property type="entry name" value="2Fe-2S_thioredx"/>
    <property type="match status" value="1"/>
</dbReference>
<evidence type="ECO:0000256" key="5">
    <source>
        <dbReference type="ARBA" id="ARBA00023014"/>
    </source>
</evidence>
<dbReference type="GO" id="GO:0016491">
    <property type="term" value="F:oxidoreductase activity"/>
    <property type="evidence" value="ECO:0007669"/>
    <property type="project" value="InterPro"/>
</dbReference>
<dbReference type="STRING" id="1313304.CALK_0975"/>
<feature type="binding site" evidence="7">
    <location>
        <position position="102"/>
    </location>
    <ligand>
        <name>[2Fe-2S] cluster</name>
        <dbReference type="ChEBI" id="CHEBI:190135"/>
    </ligand>
</feature>
<dbReference type="PANTHER" id="PTHR43342:SF2">
    <property type="entry name" value="POTENTIAL NAD-REDUCING HYDROGENASE SUBUNIT"/>
    <property type="match status" value="1"/>
</dbReference>
<evidence type="ECO:0000256" key="2">
    <source>
        <dbReference type="ARBA" id="ARBA00022714"/>
    </source>
</evidence>
<dbReference type="Gene3D" id="1.10.10.1590">
    <property type="entry name" value="NADH-quinone oxidoreductase subunit E"/>
    <property type="match status" value="1"/>
</dbReference>
<keyword evidence="9" id="KW-1185">Reference proteome</keyword>
<dbReference type="InterPro" id="IPR041921">
    <property type="entry name" value="NuoE_N"/>
</dbReference>
<dbReference type="SUPFAM" id="SSF52833">
    <property type="entry name" value="Thioredoxin-like"/>
    <property type="match status" value="1"/>
</dbReference>
<keyword evidence="5 7" id="KW-0411">Iron-sulfur</keyword>
<dbReference type="InterPro" id="IPR002023">
    <property type="entry name" value="NuoE-like"/>
</dbReference>
<dbReference type="PATRIC" id="fig|1313304.3.peg.931"/>
<dbReference type="InterPro" id="IPR028431">
    <property type="entry name" value="NADP_DH_HndA-like"/>
</dbReference>
<accession>U7D8T8</accession>
<comment type="cofactor">
    <cofactor evidence="7">
        <name>[2Fe-2S] cluster</name>
        <dbReference type="ChEBI" id="CHEBI:190135"/>
    </cofactor>
    <text evidence="7">Binds 1 [2Fe-2S] cluster.</text>
</comment>
<dbReference type="EMBL" id="ASJR01000007">
    <property type="protein sequence ID" value="ERP31996.1"/>
    <property type="molecule type" value="Genomic_DNA"/>
</dbReference>
<sequence length="173" mass="19186">MGHFEKQLSNGGRSMAEKALLPMPEKLVDFIEEWKEKPGNLIMVLHKVQEHYRYIPDVVAEEVAHLLDVPLAKIYGVATFYHLFSLKEPGKHEVAVCMGTACYLKGAQDLLDEIDQVIDCKAGCVTEDKQFSVEAVRCIGCCGLAPVMTVDGKVYGNVTKDMIAGILAPYQRN</sequence>
<keyword evidence="2 7" id="KW-0001">2Fe-2S</keyword>
<evidence type="ECO:0000256" key="1">
    <source>
        <dbReference type="ARBA" id="ARBA00010643"/>
    </source>
</evidence>
<evidence type="ECO:0000313" key="8">
    <source>
        <dbReference type="EMBL" id="ERP31996.1"/>
    </source>
</evidence>
<keyword evidence="4 7" id="KW-0408">Iron</keyword>
<dbReference type="Proteomes" id="UP000017148">
    <property type="component" value="Unassembled WGS sequence"/>
</dbReference>
<dbReference type="eggNOG" id="COG1905">
    <property type="taxonomic scope" value="Bacteria"/>
</dbReference>
<evidence type="ECO:0000313" key="9">
    <source>
        <dbReference type="Proteomes" id="UP000017148"/>
    </source>
</evidence>
<feature type="binding site" evidence="7">
    <location>
        <position position="138"/>
    </location>
    <ligand>
        <name>[2Fe-2S] cluster</name>
        <dbReference type="ChEBI" id="CHEBI:190135"/>
    </ligand>
</feature>
<evidence type="ECO:0000256" key="6">
    <source>
        <dbReference type="ARBA" id="ARBA00034078"/>
    </source>
</evidence>
<name>U7D8T8_9BACT</name>
<reference evidence="8 9" key="1">
    <citation type="journal article" date="2013" name="Environ. Microbiol.">
        <title>Genome analysis of Chitinivibrio alkaliphilus gen. nov., sp. nov., a novel extremely haloalkaliphilic anaerobic chitinolytic bacterium from the candidate phylum Termite Group 3.</title>
        <authorList>
            <person name="Sorokin D.Y."/>
            <person name="Gumerov V.M."/>
            <person name="Rakitin A.L."/>
            <person name="Beletsky A.V."/>
            <person name="Damste J.S."/>
            <person name="Muyzer G."/>
            <person name="Mardanov A.V."/>
            <person name="Ravin N.V."/>
        </authorList>
    </citation>
    <scope>NUCLEOTIDE SEQUENCE [LARGE SCALE GENOMIC DNA]</scope>
    <source>
        <strain evidence="8 9">ACht1</strain>
    </source>
</reference>
<feature type="binding site" evidence="7">
    <location>
        <position position="142"/>
    </location>
    <ligand>
        <name>[2Fe-2S] cluster</name>
        <dbReference type="ChEBI" id="CHEBI:190135"/>
    </ligand>
</feature>
<gene>
    <name evidence="8" type="ORF">CALK_0975</name>
</gene>
<protein>
    <submittedName>
        <fullName evidence="8">Fe-only hydrogenase, NuoE-like subunit HydC</fullName>
    </submittedName>
</protein>
<dbReference type="PANTHER" id="PTHR43342">
    <property type="entry name" value="NADH-QUINONE OXIDOREDUCTASE, E SUBUNIT"/>
    <property type="match status" value="1"/>
</dbReference>
<dbReference type="AlphaFoldDB" id="U7D8T8"/>
<feature type="binding site" evidence="7">
    <location>
        <position position="97"/>
    </location>
    <ligand>
        <name>[2Fe-2S] cluster</name>
        <dbReference type="ChEBI" id="CHEBI:190135"/>
    </ligand>
</feature>
<proteinExistence type="inferred from homology"/>
<evidence type="ECO:0000256" key="4">
    <source>
        <dbReference type="ARBA" id="ARBA00023004"/>
    </source>
</evidence>
<dbReference type="GO" id="GO:0046872">
    <property type="term" value="F:metal ion binding"/>
    <property type="evidence" value="ECO:0007669"/>
    <property type="project" value="UniProtKB-KW"/>
</dbReference>
<comment type="cofactor">
    <cofactor evidence="6">
        <name>[2Fe-2S] cluster</name>
        <dbReference type="ChEBI" id="CHEBI:190135"/>
    </cofactor>
</comment>
<dbReference type="InterPro" id="IPR042128">
    <property type="entry name" value="NuoE_dom"/>
</dbReference>
<keyword evidence="3 7" id="KW-0479">Metal-binding</keyword>
<evidence type="ECO:0000256" key="7">
    <source>
        <dbReference type="PIRSR" id="PIRSR000216-1"/>
    </source>
</evidence>
<organism evidence="8 9">
    <name type="scientific">Chitinivibrio alkaliphilus ACht1</name>
    <dbReference type="NCBI Taxonomy" id="1313304"/>
    <lineage>
        <taxon>Bacteria</taxon>
        <taxon>Pseudomonadati</taxon>
        <taxon>Fibrobacterota</taxon>
        <taxon>Chitinivibrionia</taxon>
        <taxon>Chitinivibrionales</taxon>
        <taxon>Chitinivibrionaceae</taxon>
        <taxon>Chitinivibrio</taxon>
    </lineage>
</organism>
<dbReference type="GO" id="GO:0051537">
    <property type="term" value="F:2 iron, 2 sulfur cluster binding"/>
    <property type="evidence" value="ECO:0007669"/>
    <property type="project" value="UniProtKB-KW"/>
</dbReference>